<evidence type="ECO:0000313" key="1">
    <source>
        <dbReference type="EMBL" id="SHI34493.1"/>
    </source>
</evidence>
<evidence type="ECO:0000313" key="2">
    <source>
        <dbReference type="Proteomes" id="UP000184488"/>
    </source>
</evidence>
<gene>
    <name evidence="1" type="ORF">SAMN05444363_0156</name>
</gene>
<organism evidence="1 2">
    <name type="scientific">Flavobacterium terrae</name>
    <dbReference type="NCBI Taxonomy" id="415425"/>
    <lineage>
        <taxon>Bacteria</taxon>
        <taxon>Pseudomonadati</taxon>
        <taxon>Bacteroidota</taxon>
        <taxon>Flavobacteriia</taxon>
        <taxon>Flavobacteriales</taxon>
        <taxon>Flavobacteriaceae</taxon>
        <taxon>Flavobacterium</taxon>
    </lineage>
</organism>
<dbReference type="RefSeq" id="WP_073307642.1">
    <property type="nucleotide sequence ID" value="NZ_FQZI01000001.1"/>
</dbReference>
<dbReference type="STRING" id="415425.SAMN05444363_0156"/>
<sequence length="317" mass="36327">MNKKLHFLLFIAIFSSQFIFSQVEIITKLPDSTTYWKKENKIGFDISQVAFLNWNAGGVNTVSGLLKGKFTRIYEKETVKWHNELLFKYGINKQDGVKVRKTDDALALNSTFGFRRDTISNWFYSAKFNFSTQFTNGYLYPNTERAISKSFAPAYVFLGAGSEYIDKERKFNLYLSPITMKTTFVLDQRLANEGAFGVTKATYDPITGEITSKGDKIRMELGALFTAYHKDEIFTNMYLENRLALYSDYINNFGNIDVNWQLQLDLVVNKYVNANIGTHIIYDDDIKAKDEVDGVQVTLGPRIQLKQILGIGLTYTF</sequence>
<proteinExistence type="predicted"/>
<reference evidence="2" key="1">
    <citation type="submission" date="2016-11" db="EMBL/GenBank/DDBJ databases">
        <authorList>
            <person name="Varghese N."/>
            <person name="Submissions S."/>
        </authorList>
    </citation>
    <scope>NUCLEOTIDE SEQUENCE [LARGE SCALE GENOMIC DNA]</scope>
    <source>
        <strain evidence="2">DSM 18829</strain>
    </source>
</reference>
<dbReference type="AlphaFoldDB" id="A0A1M6AE73"/>
<name>A0A1M6AE73_9FLAO</name>
<dbReference type="Pfam" id="PF11276">
    <property type="entry name" value="DUF3078"/>
    <property type="match status" value="1"/>
</dbReference>
<accession>A0A1M6AE73</accession>
<dbReference type="InterPro" id="IPR021428">
    <property type="entry name" value="DUF3078"/>
</dbReference>
<protein>
    <recommendedName>
        <fullName evidence="3">DUF3078 domain-containing protein</fullName>
    </recommendedName>
</protein>
<evidence type="ECO:0008006" key="3">
    <source>
        <dbReference type="Google" id="ProtNLM"/>
    </source>
</evidence>
<dbReference type="EMBL" id="FQZI01000001">
    <property type="protein sequence ID" value="SHI34493.1"/>
    <property type="molecule type" value="Genomic_DNA"/>
</dbReference>
<keyword evidence="2" id="KW-1185">Reference proteome</keyword>
<dbReference type="Proteomes" id="UP000184488">
    <property type="component" value="Unassembled WGS sequence"/>
</dbReference>
<dbReference type="OrthoDB" id="1495718at2"/>